<feature type="region of interest" description="Disordered" evidence="1">
    <location>
        <begin position="44"/>
        <end position="73"/>
    </location>
</feature>
<dbReference type="RefSeq" id="WP_033207233.1">
    <property type="nucleotide sequence ID" value="NZ_LGUP01000361.1"/>
</dbReference>
<accession>A0A0L8JRC2</accession>
<dbReference type="EMBL" id="LGUP01000361">
    <property type="protein sequence ID" value="KOG16221.1"/>
    <property type="molecule type" value="Genomic_DNA"/>
</dbReference>
<dbReference type="OrthoDB" id="3855669at2"/>
<feature type="compositionally biased region" description="Basic and acidic residues" evidence="1">
    <location>
        <begin position="47"/>
        <end position="59"/>
    </location>
</feature>
<proteinExistence type="predicted"/>
<gene>
    <name evidence="2" type="ORF">ADK34_26155</name>
</gene>
<sequence>MPTVRQLMIDSTGKAGEYQGEEGGCWLLRPLGGGKEWEVPMGAARRATAEEERRLRPSLDTDEPEYDFEKTVQ</sequence>
<organism evidence="2 3">
    <name type="scientific">Streptomyces viridochromogenes</name>
    <dbReference type="NCBI Taxonomy" id="1938"/>
    <lineage>
        <taxon>Bacteria</taxon>
        <taxon>Bacillati</taxon>
        <taxon>Actinomycetota</taxon>
        <taxon>Actinomycetes</taxon>
        <taxon>Kitasatosporales</taxon>
        <taxon>Streptomycetaceae</taxon>
        <taxon>Streptomyces</taxon>
    </lineage>
</organism>
<comment type="caution">
    <text evidence="2">The sequence shown here is derived from an EMBL/GenBank/DDBJ whole genome shotgun (WGS) entry which is preliminary data.</text>
</comment>
<reference evidence="2 3" key="1">
    <citation type="submission" date="2015-06" db="EMBL/GenBank/DDBJ databases">
        <authorList>
            <person name="Hoefler B.C."/>
            <person name="Straight P.D."/>
        </authorList>
    </citation>
    <scope>NUCLEOTIDE SEQUENCE [LARGE SCALE GENOMIC DNA]</scope>
    <source>
        <strain evidence="2 3">NRRL 3427</strain>
    </source>
</reference>
<dbReference type="PATRIC" id="fig|1938.6.peg.5624"/>
<dbReference type="AlphaFoldDB" id="A0A0L8JRC2"/>
<evidence type="ECO:0000256" key="1">
    <source>
        <dbReference type="SAM" id="MobiDB-lite"/>
    </source>
</evidence>
<name>A0A0L8JRC2_STRVR</name>
<protein>
    <submittedName>
        <fullName evidence="2">Uncharacterized protein</fullName>
    </submittedName>
</protein>
<evidence type="ECO:0000313" key="3">
    <source>
        <dbReference type="Proteomes" id="UP000037023"/>
    </source>
</evidence>
<dbReference type="Proteomes" id="UP000037023">
    <property type="component" value="Unassembled WGS sequence"/>
</dbReference>
<evidence type="ECO:0000313" key="2">
    <source>
        <dbReference type="EMBL" id="KOG16221.1"/>
    </source>
</evidence>